<comment type="caution">
    <text evidence="15">The sequence shown here is derived from an EMBL/GenBank/DDBJ whole genome shotgun (WGS) entry which is preliminary data.</text>
</comment>
<proteinExistence type="inferred from homology"/>
<keyword evidence="16" id="KW-1185">Reference proteome</keyword>
<dbReference type="GO" id="GO:0000428">
    <property type="term" value="C:DNA-directed RNA polymerase complex"/>
    <property type="evidence" value="ECO:0007669"/>
    <property type="project" value="UniProtKB-KW"/>
</dbReference>
<comment type="function">
    <text evidence="12">RNA polymerase that catalyzes the synthesis of short RNA molecules used as primers for DNA polymerase during DNA replication.</text>
</comment>
<feature type="compositionally biased region" description="Low complexity" evidence="13">
    <location>
        <begin position="122"/>
        <end position="137"/>
    </location>
</feature>
<dbReference type="Gene3D" id="3.40.1360.10">
    <property type="match status" value="1"/>
</dbReference>
<dbReference type="GO" id="GO:0005737">
    <property type="term" value="C:cytoplasm"/>
    <property type="evidence" value="ECO:0007669"/>
    <property type="project" value="TreeGrafter"/>
</dbReference>
<comment type="subunit">
    <text evidence="12">Monomer. Interacts with DnaB.</text>
</comment>
<dbReference type="GO" id="GO:1990077">
    <property type="term" value="C:primosome complex"/>
    <property type="evidence" value="ECO:0007669"/>
    <property type="project" value="UniProtKB-KW"/>
</dbReference>
<feature type="domain" description="Toprim" evidence="14">
    <location>
        <begin position="323"/>
        <end position="409"/>
    </location>
</feature>
<dbReference type="HAMAP" id="MF_00974">
    <property type="entry name" value="DNA_primase_DnaG"/>
    <property type="match status" value="1"/>
</dbReference>
<comment type="cofactor">
    <cofactor evidence="12">
        <name>Zn(2+)</name>
        <dbReference type="ChEBI" id="CHEBI:29105"/>
    </cofactor>
    <text evidence="12">Binds 1 zinc ion per monomer.</text>
</comment>
<dbReference type="Pfam" id="PF10410">
    <property type="entry name" value="DnaB_bind"/>
    <property type="match status" value="1"/>
</dbReference>
<dbReference type="GO" id="GO:0008270">
    <property type="term" value="F:zinc ion binding"/>
    <property type="evidence" value="ECO:0007669"/>
    <property type="project" value="UniProtKB-UniRule"/>
</dbReference>
<evidence type="ECO:0000256" key="13">
    <source>
        <dbReference type="SAM" id="MobiDB-lite"/>
    </source>
</evidence>
<keyword evidence="8 12" id="KW-0862">Zinc</keyword>
<reference evidence="15 16" key="1">
    <citation type="submission" date="2018-09" db="EMBL/GenBank/DDBJ databases">
        <title>The draft genome of Acinetobacter spp. strains.</title>
        <authorList>
            <person name="Qin J."/>
            <person name="Feng Y."/>
            <person name="Zong Z."/>
        </authorList>
    </citation>
    <scope>NUCLEOTIDE SEQUENCE [LARGE SCALE GENOMIC DNA]</scope>
    <source>
        <strain evidence="15 16">WCHAc060012</strain>
    </source>
</reference>
<dbReference type="RefSeq" id="WP_120401752.1">
    <property type="nucleotide sequence ID" value="NZ_RAXV01000007.1"/>
</dbReference>
<keyword evidence="5 12" id="KW-0235">DNA replication</keyword>
<evidence type="ECO:0000256" key="10">
    <source>
        <dbReference type="ARBA" id="ARBA00023125"/>
    </source>
</evidence>
<keyword evidence="7 12" id="KW-0863">Zinc-finger</keyword>
<dbReference type="InterPro" id="IPR036977">
    <property type="entry name" value="DNA_primase_Znf_CHC2"/>
</dbReference>
<keyword evidence="6 12" id="KW-0479">Metal-binding</keyword>
<dbReference type="InterPro" id="IPR050219">
    <property type="entry name" value="DnaG_primase"/>
</dbReference>
<comment type="catalytic activity">
    <reaction evidence="12">
        <text>ssDNA + n NTP = ssDNA/pppN(pN)n-1 hybrid + (n-1) diphosphate.</text>
        <dbReference type="EC" id="2.7.7.101"/>
    </reaction>
</comment>
<dbReference type="Pfam" id="PF08275">
    <property type="entry name" value="DNAG_N"/>
    <property type="match status" value="1"/>
</dbReference>
<dbReference type="Gene3D" id="1.20.50.20">
    <property type="entry name" value="DnaG, RNA polymerase domain, helical bundle"/>
    <property type="match status" value="1"/>
</dbReference>
<evidence type="ECO:0000256" key="11">
    <source>
        <dbReference type="ARBA" id="ARBA00023163"/>
    </source>
</evidence>
<evidence type="ECO:0000313" key="15">
    <source>
        <dbReference type="EMBL" id="RKG32768.1"/>
    </source>
</evidence>
<keyword evidence="11 12" id="KW-0804">Transcription</keyword>
<keyword evidence="2 12" id="KW-0639">Primosome</keyword>
<dbReference type="Gene3D" id="3.90.580.10">
    <property type="entry name" value="Zinc finger, CHC2-type domain"/>
    <property type="match status" value="1"/>
</dbReference>
<evidence type="ECO:0000256" key="8">
    <source>
        <dbReference type="ARBA" id="ARBA00022833"/>
    </source>
</evidence>
<dbReference type="GO" id="GO:0003899">
    <property type="term" value="F:DNA-directed RNA polymerase activity"/>
    <property type="evidence" value="ECO:0007669"/>
    <property type="project" value="UniProtKB-UniRule"/>
</dbReference>
<gene>
    <name evidence="12" type="primary">dnaG</name>
    <name evidence="15" type="ORF">D7V32_04645</name>
</gene>
<comment type="similarity">
    <text evidence="12">Belongs to the DnaG primase family.</text>
</comment>
<evidence type="ECO:0000256" key="1">
    <source>
        <dbReference type="ARBA" id="ARBA00022478"/>
    </source>
</evidence>
<dbReference type="GO" id="GO:0006269">
    <property type="term" value="P:DNA replication, synthesis of primer"/>
    <property type="evidence" value="ECO:0007669"/>
    <property type="project" value="UniProtKB-UniRule"/>
</dbReference>
<dbReference type="InterPro" id="IPR013264">
    <property type="entry name" value="DNAG_N"/>
</dbReference>
<dbReference type="Pfam" id="PF01807">
    <property type="entry name" value="Zn_ribbon_DnaG"/>
    <property type="match status" value="1"/>
</dbReference>
<keyword evidence="9" id="KW-0460">Magnesium</keyword>
<evidence type="ECO:0000313" key="16">
    <source>
        <dbReference type="Proteomes" id="UP000282388"/>
    </source>
</evidence>
<dbReference type="InterPro" id="IPR037068">
    <property type="entry name" value="DNA_primase_core_N_sf"/>
</dbReference>
<dbReference type="InterPro" id="IPR034151">
    <property type="entry name" value="TOPRIM_DnaG_bac"/>
</dbReference>
<evidence type="ECO:0000256" key="4">
    <source>
        <dbReference type="ARBA" id="ARBA00022695"/>
    </source>
</evidence>
<evidence type="ECO:0000256" key="5">
    <source>
        <dbReference type="ARBA" id="ARBA00022705"/>
    </source>
</evidence>
<feature type="zinc finger region" description="CHC2-type" evidence="12">
    <location>
        <begin position="38"/>
        <end position="62"/>
    </location>
</feature>
<name>A0A3A8EF98_9GAMM</name>
<dbReference type="PANTHER" id="PTHR30313:SF2">
    <property type="entry name" value="DNA PRIMASE"/>
    <property type="match status" value="1"/>
</dbReference>
<dbReference type="OrthoDB" id="9803773at2"/>
<dbReference type="PROSITE" id="PS50880">
    <property type="entry name" value="TOPRIM"/>
    <property type="match status" value="1"/>
</dbReference>
<keyword evidence="1 12" id="KW-0240">DNA-directed RNA polymerase</keyword>
<dbReference type="Gene3D" id="3.90.980.10">
    <property type="entry name" value="DNA primase, catalytic core, N-terminal domain"/>
    <property type="match status" value="1"/>
</dbReference>
<dbReference type="InterPro" id="IPR006171">
    <property type="entry name" value="TOPRIM_dom"/>
</dbReference>
<evidence type="ECO:0000256" key="2">
    <source>
        <dbReference type="ARBA" id="ARBA00022515"/>
    </source>
</evidence>
<dbReference type="GO" id="GO:0003677">
    <property type="term" value="F:DNA binding"/>
    <property type="evidence" value="ECO:0007669"/>
    <property type="project" value="UniProtKB-KW"/>
</dbReference>
<evidence type="ECO:0000256" key="6">
    <source>
        <dbReference type="ARBA" id="ARBA00022723"/>
    </source>
</evidence>
<dbReference type="InterPro" id="IPR002694">
    <property type="entry name" value="Znf_CHC2"/>
</dbReference>
<dbReference type="PANTHER" id="PTHR30313">
    <property type="entry name" value="DNA PRIMASE"/>
    <property type="match status" value="1"/>
</dbReference>
<evidence type="ECO:0000259" key="14">
    <source>
        <dbReference type="PROSITE" id="PS50880"/>
    </source>
</evidence>
<protein>
    <recommendedName>
        <fullName evidence="12">DNA primase</fullName>
        <ecNumber evidence="12">2.7.7.101</ecNumber>
    </recommendedName>
</protein>
<dbReference type="SMART" id="SM00400">
    <property type="entry name" value="ZnF_CHCC"/>
    <property type="match status" value="1"/>
</dbReference>
<evidence type="ECO:0000256" key="12">
    <source>
        <dbReference type="HAMAP-Rule" id="MF_00974"/>
    </source>
</evidence>
<dbReference type="SMART" id="SM00493">
    <property type="entry name" value="TOPRIM"/>
    <property type="match status" value="1"/>
</dbReference>
<dbReference type="FunFam" id="3.90.580.10:FF:000001">
    <property type="entry name" value="DNA primase"/>
    <property type="match status" value="1"/>
</dbReference>
<feature type="region of interest" description="Disordered" evidence="13">
    <location>
        <begin position="108"/>
        <end position="144"/>
    </location>
</feature>
<dbReference type="EMBL" id="RAXV01000007">
    <property type="protein sequence ID" value="RKG32768.1"/>
    <property type="molecule type" value="Genomic_DNA"/>
</dbReference>
<keyword evidence="10 12" id="KW-0238">DNA-binding</keyword>
<dbReference type="Proteomes" id="UP000282388">
    <property type="component" value="Unassembled WGS sequence"/>
</dbReference>
<keyword evidence="3 12" id="KW-0808">Transferase</keyword>
<dbReference type="EC" id="2.7.7.101" evidence="12"/>
<comment type="domain">
    <text evidence="12">Contains an N-terminal zinc-binding domain, a central core domain that contains the primase activity, and a C-terminal DnaB-binding domain.</text>
</comment>
<accession>A0A3A8EF98</accession>
<evidence type="ECO:0000256" key="9">
    <source>
        <dbReference type="ARBA" id="ARBA00022842"/>
    </source>
</evidence>
<dbReference type="SUPFAM" id="SSF57783">
    <property type="entry name" value="Zinc beta-ribbon"/>
    <property type="match status" value="1"/>
</dbReference>
<dbReference type="AlphaFoldDB" id="A0A3A8EF98"/>
<dbReference type="InterPro" id="IPR030846">
    <property type="entry name" value="DnaG_bac"/>
</dbReference>
<dbReference type="FunFam" id="3.40.1360.10:FF:000002">
    <property type="entry name" value="DNA primase"/>
    <property type="match status" value="1"/>
</dbReference>
<dbReference type="Pfam" id="PF13662">
    <property type="entry name" value="Toprim_4"/>
    <property type="match status" value="1"/>
</dbReference>
<dbReference type="SUPFAM" id="SSF56731">
    <property type="entry name" value="DNA primase core"/>
    <property type="match status" value="1"/>
</dbReference>
<keyword evidence="4 12" id="KW-0548">Nucleotidyltransferase</keyword>
<evidence type="ECO:0000256" key="7">
    <source>
        <dbReference type="ARBA" id="ARBA00022771"/>
    </source>
</evidence>
<dbReference type="InterPro" id="IPR019475">
    <property type="entry name" value="DNA_primase_DnaB-bd"/>
</dbReference>
<evidence type="ECO:0000256" key="3">
    <source>
        <dbReference type="ARBA" id="ARBA00022679"/>
    </source>
</evidence>
<sequence length="650" mass="74232">MAIPQHTIDQILDRTDIVDVIGQFVKLKKTGRTYSGCCPFHQEKSPSFHVYRDKQYFHCFGCQANGNAIRFLMDIGSRNFVEVMKDLSSQTGIELPKDNHDSNKLKYKRQAPAAKPAPAPAQPKEAAKQQPAANAENTNTQTMPHTADFDPFAEFYPQEDAFYGSDPFSGFEQYTAPEEVAQDGNLYDLLENIAQFYEHQLPHSQTAQQYFKQRGLTAETVAYWRLGYAPEDWQHLEKAFPQDIEGIKLLGLIRTNDKGRSFDLLRDRVIFPIRDAKGRVVGFGGRALNDEIKPKYINSPDSEVFHKNQQLYGLYEGRKQKANDWLMVEGYMDVIALQQYGVAGAVATLGTASNTEHLNILFNQNDKKNNRITLAFDGDAAGQKAARRTLEIALPLLTDGRELKFFVLPNDHDPDSLIRREGIENFRRLLDTSPLLSEFVFAQLTREQDIASPEGKSQVMGELRQLTELLPPKGSYRYLLQQYFREKLGFNRKWQPQVNTDASLSFSTKIDAEEYVIAILMNHPYLYIHFEPLRALVPQDQLLFKVLNIFNVIFDDLPDDPELSSYYALGACAAHHHELAQILQQANVSDYTSSPEQADKLASDYATKLSYHFLKLKLKSKKFGSIEEMRNLKHQIYEIDKKRSMTLLDD</sequence>
<dbReference type="CDD" id="cd03364">
    <property type="entry name" value="TOPRIM_DnaG_primases"/>
    <property type="match status" value="1"/>
</dbReference>
<organism evidence="15 16">
    <name type="scientific">Acinetobacter tianfuensis</name>
    <dbReference type="NCBI Taxonomy" id="2419603"/>
    <lineage>
        <taxon>Bacteria</taxon>
        <taxon>Pseudomonadati</taxon>
        <taxon>Pseudomonadota</taxon>
        <taxon>Gammaproteobacteria</taxon>
        <taxon>Moraxellales</taxon>
        <taxon>Moraxellaceae</taxon>
        <taxon>Acinetobacter</taxon>
    </lineage>
</organism>